<dbReference type="PROSITE" id="PS51257">
    <property type="entry name" value="PROKAR_LIPOPROTEIN"/>
    <property type="match status" value="1"/>
</dbReference>
<dbReference type="Proteomes" id="UP001595453">
    <property type="component" value="Unassembled WGS sequence"/>
</dbReference>
<comment type="caution">
    <text evidence="2">The sequence shown here is derived from an EMBL/GenBank/DDBJ whole genome shotgun (WGS) entry which is preliminary data.</text>
</comment>
<organism evidence="2 3">
    <name type="scientific">Pseudoalteromonas fenneropenaei</name>
    <dbReference type="NCBI Taxonomy" id="1737459"/>
    <lineage>
        <taxon>Bacteria</taxon>
        <taxon>Pseudomonadati</taxon>
        <taxon>Pseudomonadota</taxon>
        <taxon>Gammaproteobacteria</taxon>
        <taxon>Alteromonadales</taxon>
        <taxon>Pseudoalteromonadaceae</taxon>
        <taxon>Pseudoalteromonas</taxon>
    </lineage>
</organism>
<reference evidence="3" key="1">
    <citation type="journal article" date="2019" name="Int. J. Syst. Evol. Microbiol.">
        <title>The Global Catalogue of Microorganisms (GCM) 10K type strain sequencing project: providing services to taxonomists for standard genome sequencing and annotation.</title>
        <authorList>
            <consortium name="The Broad Institute Genomics Platform"/>
            <consortium name="The Broad Institute Genome Sequencing Center for Infectious Disease"/>
            <person name="Wu L."/>
            <person name="Ma J."/>
        </authorList>
    </citation>
    <scope>NUCLEOTIDE SEQUENCE [LARGE SCALE GENOMIC DNA]</scope>
    <source>
        <strain evidence="3">KCTC 42730</strain>
    </source>
</reference>
<evidence type="ECO:0000313" key="3">
    <source>
        <dbReference type="Proteomes" id="UP001595453"/>
    </source>
</evidence>
<dbReference type="RefSeq" id="WP_377124703.1">
    <property type="nucleotide sequence ID" value="NZ_JBHRSD010000021.1"/>
</dbReference>
<dbReference type="EMBL" id="JBHRSD010000021">
    <property type="protein sequence ID" value="MFC3033327.1"/>
    <property type="molecule type" value="Genomic_DNA"/>
</dbReference>
<evidence type="ECO:0000313" key="2">
    <source>
        <dbReference type="EMBL" id="MFC3033327.1"/>
    </source>
</evidence>
<sequence length="146" mass="16177">MLKFLVYPAIALSAALLVGCQQTPVPLGAAERLYDFDHQVHYSQTRYSDNSFLLSIDSDSYAHFQQQSTFLLRHAQTLCGSKNPVLTIHTGIQDYERLVSTIRPYQPSLLVSVHCEAVSDYAPKPQQPQPAKTPTEAQAAGLKTQS</sequence>
<accession>A0ABV7CKX8</accession>
<proteinExistence type="predicted"/>
<feature type="region of interest" description="Disordered" evidence="1">
    <location>
        <begin position="121"/>
        <end position="146"/>
    </location>
</feature>
<evidence type="ECO:0000256" key="1">
    <source>
        <dbReference type="SAM" id="MobiDB-lite"/>
    </source>
</evidence>
<feature type="compositionally biased region" description="Low complexity" evidence="1">
    <location>
        <begin position="129"/>
        <end position="140"/>
    </location>
</feature>
<keyword evidence="3" id="KW-1185">Reference proteome</keyword>
<protein>
    <submittedName>
        <fullName evidence="2">Uncharacterized protein</fullName>
    </submittedName>
</protein>
<gene>
    <name evidence="2" type="ORF">ACFOEE_12425</name>
</gene>
<name>A0ABV7CKX8_9GAMM</name>